<organism evidence="2 3">
    <name type="scientific">Molossus molossus</name>
    <name type="common">Pallas' mastiff bat</name>
    <name type="synonym">Vespertilio molossus</name>
    <dbReference type="NCBI Taxonomy" id="27622"/>
    <lineage>
        <taxon>Eukaryota</taxon>
        <taxon>Metazoa</taxon>
        <taxon>Chordata</taxon>
        <taxon>Craniata</taxon>
        <taxon>Vertebrata</taxon>
        <taxon>Euteleostomi</taxon>
        <taxon>Mammalia</taxon>
        <taxon>Eutheria</taxon>
        <taxon>Laurasiatheria</taxon>
        <taxon>Chiroptera</taxon>
        <taxon>Yangochiroptera</taxon>
        <taxon>Molossidae</taxon>
        <taxon>Molossus</taxon>
    </lineage>
</organism>
<protein>
    <submittedName>
        <fullName evidence="2">Uncharacterized protein</fullName>
    </submittedName>
</protein>
<evidence type="ECO:0000313" key="2">
    <source>
        <dbReference type="EMBL" id="KAF6471570.1"/>
    </source>
</evidence>
<proteinExistence type="predicted"/>
<evidence type="ECO:0000313" key="3">
    <source>
        <dbReference type="Proteomes" id="UP000550707"/>
    </source>
</evidence>
<comment type="caution">
    <text evidence="2">The sequence shown here is derived from an EMBL/GenBank/DDBJ whole genome shotgun (WGS) entry which is preliminary data.</text>
</comment>
<dbReference type="InParanoid" id="A0A7J8HHM4"/>
<gene>
    <name evidence="2" type="ORF">HJG59_010958</name>
</gene>
<evidence type="ECO:0000256" key="1">
    <source>
        <dbReference type="SAM" id="MobiDB-lite"/>
    </source>
</evidence>
<reference evidence="2 3" key="1">
    <citation type="journal article" date="2020" name="Nature">
        <title>Six reference-quality genomes reveal evolution of bat adaptations.</title>
        <authorList>
            <person name="Jebb D."/>
            <person name="Huang Z."/>
            <person name="Pippel M."/>
            <person name="Hughes G.M."/>
            <person name="Lavrichenko K."/>
            <person name="Devanna P."/>
            <person name="Winkler S."/>
            <person name="Jermiin L.S."/>
            <person name="Skirmuntt E.C."/>
            <person name="Katzourakis A."/>
            <person name="Burkitt-Gray L."/>
            <person name="Ray D.A."/>
            <person name="Sullivan K.A.M."/>
            <person name="Roscito J.G."/>
            <person name="Kirilenko B.M."/>
            <person name="Davalos L.M."/>
            <person name="Corthals A.P."/>
            <person name="Power M.L."/>
            <person name="Jones G."/>
            <person name="Ransome R.D."/>
            <person name="Dechmann D.K.N."/>
            <person name="Locatelli A.G."/>
            <person name="Puechmaille S.J."/>
            <person name="Fedrigo O."/>
            <person name="Jarvis E.D."/>
            <person name="Hiller M."/>
            <person name="Vernes S.C."/>
            <person name="Myers E.W."/>
            <person name="Teeling E.C."/>
        </authorList>
    </citation>
    <scope>NUCLEOTIDE SEQUENCE [LARGE SCALE GENOMIC DNA]</scope>
    <source>
        <strain evidence="2">MMolMol1</strain>
        <tissue evidence="2">Muscle</tissue>
    </source>
</reference>
<dbReference type="Proteomes" id="UP000550707">
    <property type="component" value="Unassembled WGS sequence"/>
</dbReference>
<sequence length="156" mass="16950">MFNLASVTGTVSARPGCCDGRKSSGRSPPTALQMWAEWRRKVQAQDVAERSQLDEGQSGDLLHVLQGQVSNPRQAKPAFGDPKLLGREAETMEPCVGGKTGDLQADPGIPAAISEKTESSKREGQMCSVFAWRTWPDRAQCPLECSEKGRACWGCR</sequence>
<accession>A0A7J8HHM4</accession>
<dbReference type="AlphaFoldDB" id="A0A7J8HHM4"/>
<feature type="region of interest" description="Disordered" evidence="1">
    <location>
        <begin position="68"/>
        <end position="87"/>
    </location>
</feature>
<keyword evidence="3" id="KW-1185">Reference proteome</keyword>
<dbReference type="EMBL" id="JACASF010000006">
    <property type="protein sequence ID" value="KAF6471570.1"/>
    <property type="molecule type" value="Genomic_DNA"/>
</dbReference>
<name>A0A7J8HHM4_MOLMO</name>